<organism evidence="1 2">
    <name type="scientific">Eretmocerus hayati</name>
    <dbReference type="NCBI Taxonomy" id="131215"/>
    <lineage>
        <taxon>Eukaryota</taxon>
        <taxon>Metazoa</taxon>
        <taxon>Ecdysozoa</taxon>
        <taxon>Arthropoda</taxon>
        <taxon>Hexapoda</taxon>
        <taxon>Insecta</taxon>
        <taxon>Pterygota</taxon>
        <taxon>Neoptera</taxon>
        <taxon>Endopterygota</taxon>
        <taxon>Hymenoptera</taxon>
        <taxon>Apocrita</taxon>
        <taxon>Proctotrupomorpha</taxon>
        <taxon>Chalcidoidea</taxon>
        <taxon>Aphelinidae</taxon>
        <taxon>Aphelininae</taxon>
        <taxon>Eretmocerus</taxon>
    </lineage>
</organism>
<comment type="caution">
    <text evidence="1">The sequence shown here is derived from an EMBL/GenBank/DDBJ whole genome shotgun (WGS) entry which is preliminary data.</text>
</comment>
<protein>
    <submittedName>
        <fullName evidence="1">Uncharacterized protein</fullName>
    </submittedName>
</protein>
<sequence length="241" mass="26653">MILVSIGTIVHGVYYNFEQLLDDRYFSLPTLLIIFGSVIFFIAFFGCCGAVRENYCMILTFATLMMVVLVLEMFVGVYAYVLRSEASEVITDKMRGTMKLYQNNTEMHRVWDMVQSQFKCCGTSGASDWLPVLHQDGVALPPIASSEYSIDVESATESSSSSSYVPLSCCSLPSGTIGFTECRANSSNLYRAGCLPVVADFVSEHALQLGGFGCGVALFQLFGIWFSIYLARSIKETYVNM</sequence>
<proteinExistence type="predicted"/>
<dbReference type="EMBL" id="CM056741">
    <property type="protein sequence ID" value="KAJ8681580.1"/>
    <property type="molecule type" value="Genomic_DNA"/>
</dbReference>
<evidence type="ECO:0000313" key="1">
    <source>
        <dbReference type="EMBL" id="KAJ8681580.1"/>
    </source>
</evidence>
<evidence type="ECO:0000313" key="2">
    <source>
        <dbReference type="Proteomes" id="UP001239111"/>
    </source>
</evidence>
<gene>
    <name evidence="1" type="ORF">QAD02_017372</name>
</gene>
<keyword evidence="2" id="KW-1185">Reference proteome</keyword>
<reference evidence="1" key="1">
    <citation type="submission" date="2023-04" db="EMBL/GenBank/DDBJ databases">
        <title>A chromosome-level genome assembly of the parasitoid wasp Eretmocerus hayati.</title>
        <authorList>
            <person name="Zhong Y."/>
            <person name="Liu S."/>
            <person name="Liu Y."/>
        </authorList>
    </citation>
    <scope>NUCLEOTIDE SEQUENCE</scope>
    <source>
        <strain evidence="1">ZJU_SS_LIU_2023</strain>
    </source>
</reference>
<name>A0ACC2PDD2_9HYME</name>
<accession>A0ACC2PDD2</accession>
<dbReference type="Proteomes" id="UP001239111">
    <property type="component" value="Chromosome 1"/>
</dbReference>